<dbReference type="Gene3D" id="4.10.1000.10">
    <property type="entry name" value="Zinc finger, CCCH-type"/>
    <property type="match status" value="1"/>
</dbReference>
<feature type="compositionally biased region" description="Basic and acidic residues" evidence="2">
    <location>
        <begin position="364"/>
        <end position="393"/>
    </location>
</feature>
<feature type="compositionally biased region" description="Basic and acidic residues" evidence="2">
    <location>
        <begin position="553"/>
        <end position="575"/>
    </location>
</feature>
<dbReference type="Proteomes" id="UP001249851">
    <property type="component" value="Unassembled WGS sequence"/>
</dbReference>
<keyword evidence="5" id="KW-1185">Reference proteome</keyword>
<proteinExistence type="predicted"/>
<evidence type="ECO:0000256" key="2">
    <source>
        <dbReference type="SAM" id="MobiDB-lite"/>
    </source>
</evidence>
<keyword evidence="1" id="KW-0862">Zinc</keyword>
<feature type="compositionally biased region" description="Basic and acidic residues" evidence="2">
    <location>
        <begin position="646"/>
        <end position="655"/>
    </location>
</feature>
<protein>
    <submittedName>
        <fullName evidence="4">Zinc finger CCCH domain-containing protein 11A</fullName>
    </submittedName>
</protein>
<organism evidence="4 5">
    <name type="scientific">Acropora cervicornis</name>
    <name type="common">Staghorn coral</name>
    <dbReference type="NCBI Taxonomy" id="6130"/>
    <lineage>
        <taxon>Eukaryota</taxon>
        <taxon>Metazoa</taxon>
        <taxon>Cnidaria</taxon>
        <taxon>Anthozoa</taxon>
        <taxon>Hexacorallia</taxon>
        <taxon>Scleractinia</taxon>
        <taxon>Astrocoeniina</taxon>
        <taxon>Acroporidae</taxon>
        <taxon>Acropora</taxon>
    </lineage>
</organism>
<feature type="region of interest" description="Disordered" evidence="2">
    <location>
        <begin position="742"/>
        <end position="824"/>
    </location>
</feature>
<feature type="compositionally biased region" description="Acidic residues" evidence="2">
    <location>
        <begin position="394"/>
        <end position="408"/>
    </location>
</feature>
<dbReference type="PROSITE" id="PS50103">
    <property type="entry name" value="ZF_C3H1"/>
    <property type="match status" value="1"/>
</dbReference>
<reference evidence="4" key="1">
    <citation type="journal article" date="2023" name="G3 (Bethesda)">
        <title>Whole genome assembly and annotation of the endangered Caribbean coral Acropora cervicornis.</title>
        <authorList>
            <person name="Selwyn J.D."/>
            <person name="Vollmer S.V."/>
        </authorList>
    </citation>
    <scope>NUCLEOTIDE SEQUENCE</scope>
    <source>
        <strain evidence="4">K2</strain>
    </source>
</reference>
<feature type="compositionally biased region" description="Polar residues" evidence="2">
    <location>
        <begin position="841"/>
        <end position="855"/>
    </location>
</feature>
<gene>
    <name evidence="4" type="ORF">P5673_006407</name>
</gene>
<feature type="zinc finger region" description="C3H1-type" evidence="1">
    <location>
        <begin position="2"/>
        <end position="29"/>
    </location>
</feature>
<feature type="compositionally biased region" description="Basic and acidic residues" evidence="2">
    <location>
        <begin position="301"/>
        <end position="310"/>
    </location>
</feature>
<feature type="compositionally biased region" description="Polar residues" evidence="2">
    <location>
        <begin position="797"/>
        <end position="808"/>
    </location>
</feature>
<keyword evidence="1" id="KW-0479">Metal-binding</keyword>
<reference evidence="4" key="2">
    <citation type="journal article" date="2023" name="Science">
        <title>Genomic signatures of disease resistance in endangered staghorn corals.</title>
        <authorList>
            <person name="Vollmer S.V."/>
            <person name="Selwyn J.D."/>
            <person name="Despard B.A."/>
            <person name="Roesel C.L."/>
        </authorList>
    </citation>
    <scope>NUCLEOTIDE SEQUENCE</scope>
    <source>
        <strain evidence="4">K2</strain>
    </source>
</reference>
<name>A0AAD9QYJ3_ACRCE</name>
<feature type="compositionally biased region" description="Basic and acidic residues" evidence="2">
    <location>
        <begin position="480"/>
        <end position="490"/>
    </location>
</feature>
<comment type="caution">
    <text evidence="4">The sequence shown here is derived from an EMBL/GenBank/DDBJ whole genome shotgun (WGS) entry which is preliminary data.</text>
</comment>
<feature type="compositionally biased region" description="Basic and acidic residues" evidence="2">
    <location>
        <begin position="912"/>
        <end position="929"/>
    </location>
</feature>
<keyword evidence="1" id="KW-0863">Zinc-finger</keyword>
<dbReference type="Pfam" id="PF15663">
    <property type="entry name" value="zf-CCCH_3"/>
    <property type="match status" value="1"/>
</dbReference>
<dbReference type="InterPro" id="IPR041686">
    <property type="entry name" value="Znf-CCCH_3"/>
</dbReference>
<dbReference type="AlphaFoldDB" id="A0AAD9QYJ3"/>
<feature type="compositionally biased region" description="Acidic residues" evidence="2">
    <location>
        <begin position="930"/>
        <end position="947"/>
    </location>
</feature>
<evidence type="ECO:0000256" key="1">
    <source>
        <dbReference type="PROSITE-ProRule" id="PRU00723"/>
    </source>
</evidence>
<evidence type="ECO:0000313" key="4">
    <source>
        <dbReference type="EMBL" id="KAK2569470.1"/>
    </source>
</evidence>
<dbReference type="PANTHER" id="PTHR15725">
    <property type="entry name" value="ZN-FINGER, C-X8-C-X5-C-X3-H TYPE-CONTAINING"/>
    <property type="match status" value="1"/>
</dbReference>
<feature type="compositionally biased region" description="Basic and acidic residues" evidence="2">
    <location>
        <begin position="586"/>
        <end position="609"/>
    </location>
</feature>
<dbReference type="SMART" id="SM00356">
    <property type="entry name" value="ZnF_C3H1"/>
    <property type="match status" value="3"/>
</dbReference>
<feature type="domain" description="C3H1-type" evidence="3">
    <location>
        <begin position="2"/>
        <end position="29"/>
    </location>
</feature>
<dbReference type="GO" id="GO:0008270">
    <property type="term" value="F:zinc ion binding"/>
    <property type="evidence" value="ECO:0007669"/>
    <property type="project" value="UniProtKB-KW"/>
</dbReference>
<feature type="compositionally biased region" description="Polar residues" evidence="2">
    <location>
        <begin position="498"/>
        <end position="516"/>
    </location>
</feature>
<feature type="compositionally biased region" description="Polar residues" evidence="2">
    <location>
        <begin position="617"/>
        <end position="631"/>
    </location>
</feature>
<feature type="compositionally biased region" description="Basic residues" evidence="2">
    <location>
        <begin position="311"/>
        <end position="323"/>
    </location>
</feature>
<dbReference type="PANTHER" id="PTHR15725:SF14">
    <property type="entry name" value="ZINC FINGER CCCH DOMAIN-CONTAINING PROTEIN 11A"/>
    <property type="match status" value="1"/>
</dbReference>
<evidence type="ECO:0000259" key="3">
    <source>
        <dbReference type="PROSITE" id="PS50103"/>
    </source>
</evidence>
<feature type="compositionally biased region" description="Basic and acidic residues" evidence="2">
    <location>
        <begin position="431"/>
        <end position="462"/>
    </location>
</feature>
<feature type="compositionally biased region" description="Basic residues" evidence="2">
    <location>
        <begin position="333"/>
        <end position="344"/>
    </location>
</feature>
<feature type="region of interest" description="Disordered" evidence="2">
    <location>
        <begin position="431"/>
        <end position="699"/>
    </location>
</feature>
<dbReference type="EMBL" id="JARQWQ010000010">
    <property type="protein sequence ID" value="KAK2569470.1"/>
    <property type="molecule type" value="Genomic_DNA"/>
</dbReference>
<sequence>MASQDEDCYFYYYSTCAKGDDCPYRHQPAALGNEITCELWEKGICSRKVCKFRHSVIMKNRSDTPCFFESQPQGCLKPHCPFFHKEPRPAMSGNVAGPSMSINEPPLVQPVNPQPTATVSPNVALPVPQTASPMMASQAGMKIPIISTPARPRPAMHPRGGMVRPPATMQYPPASAQPIPIQQPPPMVRNPQFIGPPRPVASMVQPISVCRGFSPLLQGPPGRYKPREIPMLQHSYHHPFMYAGQPEGSKAPFVPTITPYEEKRIDRDYEKQDSDLSSGSENGEDQSRSHHANRRKVVGGSHREVFASKKRELHKSKRPKSSKPVRDKDRSPSKRRPIGGRIKSRSSAETDRDRMKPRRKSSRKSPEIDDQGKEDDKLQTKESASKDESKKEETDPEEKSDDFEDLESPDIKVKTLEEILREKALKKLEERRAQNKEAKTEEKSNMEDVYENDEKVEERIVDQSENSEQPPVKKAISTTNKEKAAAEKSSKKMISFRKVSSSDTFSTDDNVNASSEKTVRRKVSANNDKNWPLKKVISTVSREGKGVKPLIKGTEDGEKAPKKDNDKGEEGKAKEPPSPFQQVRVKSFEEIMELKRRRRAEKDSLKECSENADDDSTTNSTAEPANSSAAITLSPPKRLKSMAKKMNSDEEKNETKAVPSSGADSAGNGVLATRKRSVFVMEKPASPNKKTTNIGVKSAANLKGDKTNAVNSLRKVTVADRPGAAKVKVKSFDEIMAEKRQRALQNKGEEKQDTKAVTQLRNKKREATKPSTVIKPRRIKVWAHGAGKSKSKDDYVISSTAEVTQRAQSDAPDATALTSSSVEPCRADIEDDASAVFMSTTEQVSTTDQNGTFEASDNIPGVDPRQGSEDKMTVDNTEEEARDGVESSDYALNAGQQAEQQVIDPPGSKELPSYDERKQAIPNEISKDDDLFDSFEADIDLEEDDSDLDGHSDVNEDDLLMELDEMINQ</sequence>
<dbReference type="InterPro" id="IPR000571">
    <property type="entry name" value="Znf_CCCH"/>
</dbReference>
<feature type="region of interest" description="Disordered" evidence="2">
    <location>
        <begin position="261"/>
        <end position="416"/>
    </location>
</feature>
<feature type="compositionally biased region" description="Basic and acidic residues" evidence="2">
    <location>
        <begin position="261"/>
        <end position="274"/>
    </location>
</feature>
<feature type="region of interest" description="Disordered" evidence="2">
    <location>
        <begin position="841"/>
        <end position="957"/>
    </location>
</feature>
<accession>A0AAD9QYJ3</accession>
<feature type="compositionally biased region" description="Basic and acidic residues" evidence="2">
    <location>
        <begin position="742"/>
        <end position="754"/>
    </location>
</feature>
<evidence type="ECO:0000313" key="5">
    <source>
        <dbReference type="Proteomes" id="UP001249851"/>
    </source>
</evidence>